<proteinExistence type="inferred from homology"/>
<evidence type="ECO:0000259" key="11">
    <source>
        <dbReference type="SMART" id="SM00047"/>
    </source>
</evidence>
<evidence type="ECO:0000313" key="13">
    <source>
        <dbReference type="Proteomes" id="UP000294829"/>
    </source>
</evidence>
<feature type="domain" description="Mannosyl-glycoprotein endo-beta-N-acetylglucosamidase-like" evidence="11">
    <location>
        <begin position="144"/>
        <end position="297"/>
    </location>
</feature>
<keyword evidence="6" id="KW-0574">Periplasm</keyword>
<dbReference type="InterPro" id="IPR051056">
    <property type="entry name" value="Glycosyl_Hydrolase_73"/>
</dbReference>
<evidence type="ECO:0000256" key="9">
    <source>
        <dbReference type="ARBA" id="ARBA00023316"/>
    </source>
</evidence>
<evidence type="ECO:0000256" key="2">
    <source>
        <dbReference type="ARBA" id="ARBA00004418"/>
    </source>
</evidence>
<dbReference type="Proteomes" id="UP000294829">
    <property type="component" value="Unassembled WGS sequence"/>
</dbReference>
<dbReference type="OrthoDB" id="289937at2"/>
<keyword evidence="12" id="KW-0282">Flagellum</keyword>
<comment type="subcellular location">
    <subcellularLocation>
        <location evidence="2">Periplasm</location>
    </subcellularLocation>
</comment>
<dbReference type="GO" id="GO:0042597">
    <property type="term" value="C:periplasmic space"/>
    <property type="evidence" value="ECO:0007669"/>
    <property type="project" value="UniProtKB-SubCell"/>
</dbReference>
<dbReference type="Gene3D" id="2.10.70.40">
    <property type="entry name" value="peptidoglycan hydrolase"/>
    <property type="match status" value="1"/>
</dbReference>
<dbReference type="GO" id="GO:0004040">
    <property type="term" value="F:amidase activity"/>
    <property type="evidence" value="ECO:0007669"/>
    <property type="project" value="InterPro"/>
</dbReference>
<evidence type="ECO:0000256" key="5">
    <source>
        <dbReference type="ARBA" id="ARBA00013433"/>
    </source>
</evidence>
<dbReference type="PANTHER" id="PTHR33308">
    <property type="entry name" value="PEPTIDOGLYCAN HYDROLASE FLGJ"/>
    <property type="match status" value="1"/>
</dbReference>
<reference evidence="12 13" key="1">
    <citation type="submission" date="2019-03" db="EMBL/GenBank/DDBJ databases">
        <title>Sapientia aquatica gen. nov., sp. nov., isolated from a crater lake.</title>
        <authorList>
            <person name="Felfoldi T."/>
            <person name="Szabo A."/>
            <person name="Toth E."/>
            <person name="Schumann P."/>
            <person name="Keki Z."/>
            <person name="Marialigeti K."/>
            <person name="Mathe I."/>
        </authorList>
    </citation>
    <scope>NUCLEOTIDE SEQUENCE [LARGE SCALE GENOMIC DNA]</scope>
    <source>
        <strain evidence="12 13">SA-152</strain>
    </source>
</reference>
<evidence type="ECO:0000256" key="8">
    <source>
        <dbReference type="ARBA" id="ARBA00023295"/>
    </source>
</evidence>
<evidence type="ECO:0000256" key="3">
    <source>
        <dbReference type="ARBA" id="ARBA00006880"/>
    </source>
</evidence>
<dbReference type="GO" id="GO:0071555">
    <property type="term" value="P:cell wall organization"/>
    <property type="evidence" value="ECO:0007669"/>
    <property type="project" value="UniProtKB-KW"/>
</dbReference>
<sequence length="298" mass="32060">MSSSNFISTLPPTDGTEKLAADANSLNELRRNAAQNTPESIKSTSKQFEALFVNMMLKSMREANPQNGPFDSEQSKTFTAMLDQQLSQKIASRGIGLAEVLEKQMLGSAALQFTSKQSANATIDPTTISQHAQAIKASSPGISDSKAQVKAFQSKLASFADQTSQTTGIPAKFMLGQAALESGWGKHEIIGANGQPSHNLFGIKAGKNWTGKTVSAVTTEYVNGVATKKVEKFRAYDNYGEAFNDYAKLLQGNDRYKNVIANAKDAYGFAHGLQKAGYASDPNYANKLMHVITKTLSA</sequence>
<dbReference type="RefSeq" id="WP_133324879.1">
    <property type="nucleotide sequence ID" value="NZ_SMYL01000001.1"/>
</dbReference>
<name>A0A4R5W6A1_9BURK</name>
<dbReference type="GO" id="GO:0044780">
    <property type="term" value="P:bacterial-type flagellum assembly"/>
    <property type="evidence" value="ECO:0007669"/>
    <property type="project" value="InterPro"/>
</dbReference>
<comment type="function">
    <text evidence="1">Flagellum-specific muramidase which hydrolyzes the peptidoglycan layer to assemble the rod structure in the periplasmic space.</text>
</comment>
<evidence type="ECO:0000256" key="10">
    <source>
        <dbReference type="ARBA" id="ARBA00030835"/>
    </source>
</evidence>
<dbReference type="InterPro" id="IPR019301">
    <property type="entry name" value="Flagellar_prot_FlgJ_N"/>
</dbReference>
<dbReference type="EMBL" id="SMYL01000001">
    <property type="protein sequence ID" value="TDK68323.1"/>
    <property type="molecule type" value="Genomic_DNA"/>
</dbReference>
<dbReference type="SMART" id="SM00047">
    <property type="entry name" value="LYZ2"/>
    <property type="match status" value="1"/>
</dbReference>
<keyword evidence="12" id="KW-0969">Cilium</keyword>
<dbReference type="InterPro" id="IPR002901">
    <property type="entry name" value="MGlyc_endo_b_GlcNAc-like_dom"/>
</dbReference>
<keyword evidence="13" id="KW-1185">Reference proteome</keyword>
<dbReference type="Gene3D" id="1.10.530.10">
    <property type="match status" value="1"/>
</dbReference>
<evidence type="ECO:0000256" key="6">
    <source>
        <dbReference type="ARBA" id="ARBA00022764"/>
    </source>
</evidence>
<organism evidence="12 13">
    <name type="scientific">Sapientia aquatica</name>
    <dbReference type="NCBI Taxonomy" id="1549640"/>
    <lineage>
        <taxon>Bacteria</taxon>
        <taxon>Pseudomonadati</taxon>
        <taxon>Pseudomonadota</taxon>
        <taxon>Betaproteobacteria</taxon>
        <taxon>Burkholderiales</taxon>
        <taxon>Oxalobacteraceae</taxon>
        <taxon>Sapientia</taxon>
    </lineage>
</organism>
<evidence type="ECO:0000313" key="12">
    <source>
        <dbReference type="EMBL" id="TDK68323.1"/>
    </source>
</evidence>
<comment type="caution">
    <text evidence="12">The sequence shown here is derived from an EMBL/GenBank/DDBJ whole genome shotgun (WGS) entry which is preliminary data.</text>
</comment>
<dbReference type="Pfam" id="PF10135">
    <property type="entry name" value="Rod-binding"/>
    <property type="match status" value="1"/>
</dbReference>
<comment type="similarity">
    <text evidence="4">In the C-terminal section; belongs to the glycosyl hydrolase 73 family.</text>
</comment>
<dbReference type="AlphaFoldDB" id="A0A4R5W6A1"/>
<dbReference type="NCBIfam" id="TIGR02541">
    <property type="entry name" value="flagell_FlgJ"/>
    <property type="match status" value="1"/>
</dbReference>
<dbReference type="PRINTS" id="PR01002">
    <property type="entry name" value="FLGFLGJ"/>
</dbReference>
<evidence type="ECO:0000256" key="4">
    <source>
        <dbReference type="ARBA" id="ARBA00007974"/>
    </source>
</evidence>
<keyword evidence="9" id="KW-0961">Cell wall biogenesis/degradation</keyword>
<dbReference type="GO" id="GO:0016798">
    <property type="term" value="F:hydrolase activity, acting on glycosyl bonds"/>
    <property type="evidence" value="ECO:0007669"/>
    <property type="project" value="UniProtKB-KW"/>
</dbReference>
<dbReference type="Pfam" id="PF01832">
    <property type="entry name" value="Glucosaminidase"/>
    <property type="match status" value="1"/>
</dbReference>
<keyword evidence="7 12" id="KW-0378">Hydrolase</keyword>
<gene>
    <name evidence="12" type="primary">flgJ</name>
    <name evidence="12" type="ORF">E2I14_01930</name>
</gene>
<keyword evidence="12" id="KW-0966">Cell projection</keyword>
<comment type="similarity">
    <text evidence="3">In the N-terminal section; belongs to the FlgJ family.</text>
</comment>
<protein>
    <recommendedName>
        <fullName evidence="5">Peptidoglycan hydrolase FlgJ</fullName>
    </recommendedName>
    <alternativeName>
        <fullName evidence="10">Muramidase FlgJ</fullName>
    </alternativeName>
</protein>
<evidence type="ECO:0000256" key="7">
    <source>
        <dbReference type="ARBA" id="ARBA00022801"/>
    </source>
</evidence>
<dbReference type="PANTHER" id="PTHR33308:SF9">
    <property type="entry name" value="PEPTIDOGLYCAN HYDROLASE FLGJ"/>
    <property type="match status" value="1"/>
</dbReference>
<accession>A0A4R5W6A1</accession>
<dbReference type="InterPro" id="IPR013377">
    <property type="entry name" value="FlgJ"/>
</dbReference>
<keyword evidence="8" id="KW-0326">Glycosidase</keyword>
<dbReference type="GO" id="GO:0071973">
    <property type="term" value="P:bacterial-type flagellum-dependent cell motility"/>
    <property type="evidence" value="ECO:0007669"/>
    <property type="project" value="TreeGrafter"/>
</dbReference>
<evidence type="ECO:0000256" key="1">
    <source>
        <dbReference type="ARBA" id="ARBA00002954"/>
    </source>
</evidence>